<protein>
    <submittedName>
        <fullName evidence="1">Uncharacterized protein</fullName>
    </submittedName>
</protein>
<dbReference type="AlphaFoldDB" id="D5MEQ8"/>
<proteinExistence type="predicted"/>
<sequence>MLWRERVEREGFEADGLVLLSFKWLLHDQS</sequence>
<gene>
    <name evidence="1" type="ORF">DAMO_1177</name>
</gene>
<dbReference type="Proteomes" id="UP000006898">
    <property type="component" value="Chromosome"/>
</dbReference>
<name>D5MEQ8_METO1</name>
<reference evidence="1 2" key="1">
    <citation type="journal article" date="2010" name="Nature">
        <title>Nitrite-driven anaerobic methane oxidation by oxygenic bacteria.</title>
        <authorList>
            <person name="Ettwig K.F."/>
            <person name="Butler M.K."/>
            <person name="Le Paslier D."/>
            <person name="Pelletier E."/>
            <person name="Mangenot S."/>
            <person name="Kuypers M.M.M."/>
            <person name="Schreiber F."/>
            <person name="Dutilh B.E."/>
            <person name="Zedelius J."/>
            <person name="de Beer D."/>
            <person name="Gloerich J."/>
            <person name="Wessels H.J.C.T."/>
            <person name="van Allen T."/>
            <person name="Luesken F."/>
            <person name="Wu M."/>
            <person name="van de Pas-Schoonen K.T."/>
            <person name="Op den Camp H.J.M."/>
            <person name="Janssen-Megens E.M."/>
            <person name="Francoijs K-J."/>
            <person name="Stunnenberg H."/>
            <person name="Weissenbach J."/>
            <person name="Jetten M.S.M."/>
            <person name="Strous M."/>
        </authorList>
    </citation>
    <scope>NUCLEOTIDE SEQUENCE [LARGE SCALE GENOMIC DNA]</scope>
</reference>
<evidence type="ECO:0000313" key="1">
    <source>
        <dbReference type="EMBL" id="CBE68237.1"/>
    </source>
</evidence>
<organism evidence="1 2">
    <name type="scientific">Methylomirabilis oxygeniifera</name>
    <dbReference type="NCBI Taxonomy" id="671143"/>
    <lineage>
        <taxon>Bacteria</taxon>
        <taxon>Candidatus Methylomirabilota</taxon>
        <taxon>Candidatus Methylomirabilia</taxon>
        <taxon>Candidatus Methylomirabilales</taxon>
        <taxon>Candidatus Methylomirabilaceae</taxon>
        <taxon>Candidatus Methylomirabilis</taxon>
    </lineage>
</organism>
<dbReference type="KEGG" id="mox:DAMO_1177"/>
<evidence type="ECO:0000313" key="2">
    <source>
        <dbReference type="Proteomes" id="UP000006898"/>
    </source>
</evidence>
<dbReference type="EMBL" id="FP565575">
    <property type="protein sequence ID" value="CBE68237.1"/>
    <property type="molecule type" value="Genomic_DNA"/>
</dbReference>
<dbReference type="HOGENOM" id="CLU_3402712_0_0_0"/>
<accession>D5MEQ8</accession>